<comment type="caution">
    <text evidence="2">The sequence shown here is derived from an EMBL/GenBank/DDBJ whole genome shotgun (WGS) entry which is preliminary data.</text>
</comment>
<name>A0A9P3FYN2_9APHY</name>
<dbReference type="InterPro" id="IPR013640">
    <property type="entry name" value="Vfa1"/>
</dbReference>
<feature type="region of interest" description="Disordered" evidence="1">
    <location>
        <begin position="60"/>
        <end position="187"/>
    </location>
</feature>
<dbReference type="EMBL" id="BPQB01000001">
    <property type="protein sequence ID" value="GJE84932.1"/>
    <property type="molecule type" value="Genomic_DNA"/>
</dbReference>
<reference evidence="2 3" key="1">
    <citation type="submission" date="2021-08" db="EMBL/GenBank/DDBJ databases">
        <title>Draft Genome Sequence of Phanerochaete sordida strain YK-624.</title>
        <authorList>
            <person name="Mori T."/>
            <person name="Dohra H."/>
            <person name="Suzuki T."/>
            <person name="Kawagishi H."/>
            <person name="Hirai H."/>
        </authorList>
    </citation>
    <scope>NUCLEOTIDE SEQUENCE [LARGE SCALE GENOMIC DNA]</scope>
    <source>
        <strain evidence="2 3">YK-624</strain>
    </source>
</reference>
<protein>
    <submittedName>
        <fullName evidence="2">Vfa1 domain-containing protein</fullName>
    </submittedName>
</protein>
<organism evidence="2 3">
    <name type="scientific">Phanerochaete sordida</name>
    <dbReference type="NCBI Taxonomy" id="48140"/>
    <lineage>
        <taxon>Eukaryota</taxon>
        <taxon>Fungi</taxon>
        <taxon>Dikarya</taxon>
        <taxon>Basidiomycota</taxon>
        <taxon>Agaricomycotina</taxon>
        <taxon>Agaricomycetes</taxon>
        <taxon>Polyporales</taxon>
        <taxon>Phanerochaetaceae</taxon>
        <taxon>Phanerochaete</taxon>
    </lineage>
</organism>
<sequence>MSFTNLYYKRTAGTPRACYVCYKPTTTVLATVNTVDFVYCCDGHLADPGFAAKVSNSGEGTVAGTQKAGLSPEEIAKVKAEWEERQARKKEKEKSKDADKDQEKEKEKKASDKTQEDKEGKLAKDRQSATPPSSSPRPDTPQATHERYTLHRDVFAMRQAEHRRRKQTAQANALAPRLPQAPRAPLP</sequence>
<evidence type="ECO:0000256" key="1">
    <source>
        <dbReference type="SAM" id="MobiDB-lite"/>
    </source>
</evidence>
<gene>
    <name evidence="2" type="ORF">PsYK624_010080</name>
</gene>
<evidence type="ECO:0000313" key="2">
    <source>
        <dbReference type="EMBL" id="GJE84932.1"/>
    </source>
</evidence>
<dbReference type="Pfam" id="PF08432">
    <property type="entry name" value="Vfa1"/>
    <property type="match status" value="1"/>
</dbReference>
<evidence type="ECO:0000313" key="3">
    <source>
        <dbReference type="Proteomes" id="UP000703269"/>
    </source>
</evidence>
<dbReference type="PANTHER" id="PTHR28218">
    <property type="entry name" value="VPS4-ASSOCIATED PROTEIN 1"/>
    <property type="match status" value="1"/>
</dbReference>
<feature type="compositionally biased region" description="Low complexity" evidence="1">
    <location>
        <begin position="169"/>
        <end position="181"/>
    </location>
</feature>
<dbReference type="PANTHER" id="PTHR28218:SF1">
    <property type="entry name" value="VPS4-ASSOCIATED PROTEIN 1"/>
    <property type="match status" value="1"/>
</dbReference>
<dbReference type="AlphaFoldDB" id="A0A9P3FYN2"/>
<keyword evidence="3" id="KW-1185">Reference proteome</keyword>
<accession>A0A9P3FYN2</accession>
<dbReference type="OrthoDB" id="2158714at2759"/>
<feature type="compositionally biased region" description="Basic and acidic residues" evidence="1">
    <location>
        <begin position="74"/>
        <end position="127"/>
    </location>
</feature>
<dbReference type="GO" id="GO:0005768">
    <property type="term" value="C:endosome"/>
    <property type="evidence" value="ECO:0007669"/>
    <property type="project" value="TreeGrafter"/>
</dbReference>
<dbReference type="Proteomes" id="UP000703269">
    <property type="component" value="Unassembled WGS sequence"/>
</dbReference>
<proteinExistence type="predicted"/>
<dbReference type="GO" id="GO:0007034">
    <property type="term" value="P:vacuolar transport"/>
    <property type="evidence" value="ECO:0007669"/>
    <property type="project" value="TreeGrafter"/>
</dbReference>
<feature type="compositionally biased region" description="Basic and acidic residues" evidence="1">
    <location>
        <begin position="144"/>
        <end position="155"/>
    </location>
</feature>